<dbReference type="Pfam" id="PF01479">
    <property type="entry name" value="S4"/>
    <property type="match status" value="1"/>
</dbReference>
<proteinExistence type="inferred from homology"/>
<evidence type="ECO:0000313" key="14">
    <source>
        <dbReference type="Proteomes" id="UP000232323"/>
    </source>
</evidence>
<keyword evidence="7" id="KW-0687">Ribonucleoprotein</keyword>
<dbReference type="AlphaFoldDB" id="A0A250X5I3"/>
<dbReference type="EMBL" id="BEGY01000031">
    <property type="protein sequence ID" value="GAX78354.1"/>
    <property type="molecule type" value="Genomic_DNA"/>
</dbReference>
<dbReference type="Proteomes" id="UP000232323">
    <property type="component" value="Unassembled WGS sequence"/>
</dbReference>
<keyword evidence="3" id="KW-0690">Ribosome biogenesis</keyword>
<comment type="subcellular location">
    <subcellularLocation>
        <location evidence="1">Nucleus</location>
        <location evidence="1">Nucleolus</location>
    </subcellularLocation>
</comment>
<sequence>MRQLKFHEKKLLKKVDFLKWKNEDNLRELQVMRRYHIQDRDDYKKYNKIVGLITKLTSVLKQLDAKDTARIELTDQLLEKLFSMGVVPTKKSLVQTEKLAVSAFCRRRLSVVMMRLKMAETMKEAVTFIEQGHVRVGTETVTNPAFHVTTNMEDFVTWVDTSKIKRKVLMYNDKLDDYDLLN</sequence>
<dbReference type="InterPro" id="IPR002942">
    <property type="entry name" value="S4_RNA-bd"/>
</dbReference>
<dbReference type="GO" id="GO:0030515">
    <property type="term" value="F:snoRNA binding"/>
    <property type="evidence" value="ECO:0007669"/>
    <property type="project" value="TreeGrafter"/>
</dbReference>
<dbReference type="SMART" id="SM00363">
    <property type="entry name" value="S4"/>
    <property type="match status" value="1"/>
</dbReference>
<evidence type="ECO:0000256" key="9">
    <source>
        <dbReference type="ARBA" id="ARBA00072223"/>
    </source>
</evidence>
<evidence type="ECO:0000256" key="1">
    <source>
        <dbReference type="ARBA" id="ARBA00004604"/>
    </source>
</evidence>
<evidence type="ECO:0000256" key="6">
    <source>
        <dbReference type="ARBA" id="ARBA00023242"/>
    </source>
</evidence>
<name>A0A250X5I3_9CHLO</name>
<dbReference type="GO" id="GO:0032040">
    <property type="term" value="C:small-subunit processome"/>
    <property type="evidence" value="ECO:0007669"/>
    <property type="project" value="TreeGrafter"/>
</dbReference>
<dbReference type="GO" id="GO:0006364">
    <property type="term" value="P:rRNA processing"/>
    <property type="evidence" value="ECO:0007669"/>
    <property type="project" value="TreeGrafter"/>
</dbReference>
<dbReference type="FunFam" id="3.10.290.10:FF:000006">
    <property type="entry name" value="U3 small nucleolar ribonucleoprotein IMP3"/>
    <property type="match status" value="1"/>
</dbReference>
<comment type="similarity">
    <text evidence="2">Belongs to the universal ribosomal protein uS4 family.</text>
</comment>
<feature type="domain" description="RNA-binding S4" evidence="11">
    <location>
        <begin position="107"/>
        <end position="170"/>
    </location>
</feature>
<organism evidence="13 14">
    <name type="scientific">Chlamydomonas eustigma</name>
    <dbReference type="NCBI Taxonomy" id="1157962"/>
    <lineage>
        <taxon>Eukaryota</taxon>
        <taxon>Viridiplantae</taxon>
        <taxon>Chlorophyta</taxon>
        <taxon>core chlorophytes</taxon>
        <taxon>Chlorophyceae</taxon>
        <taxon>CS clade</taxon>
        <taxon>Chlamydomonadales</taxon>
        <taxon>Chlamydomonadaceae</taxon>
        <taxon>Chlamydomonas</taxon>
    </lineage>
</organism>
<dbReference type="InterPro" id="IPR022801">
    <property type="entry name" value="Ribosomal_uS4"/>
</dbReference>
<evidence type="ECO:0000256" key="7">
    <source>
        <dbReference type="ARBA" id="ARBA00023274"/>
    </source>
</evidence>
<accession>A0A250X5I3</accession>
<dbReference type="CDD" id="cd00165">
    <property type="entry name" value="S4"/>
    <property type="match status" value="1"/>
</dbReference>
<evidence type="ECO:0000256" key="5">
    <source>
        <dbReference type="ARBA" id="ARBA00022884"/>
    </source>
</evidence>
<dbReference type="STRING" id="1157962.A0A250X5I3"/>
<evidence type="ECO:0000256" key="8">
    <source>
        <dbReference type="ARBA" id="ARBA00069727"/>
    </source>
</evidence>
<keyword evidence="14" id="KW-1185">Reference proteome</keyword>
<evidence type="ECO:0000259" key="11">
    <source>
        <dbReference type="SMART" id="SM00363"/>
    </source>
</evidence>
<dbReference type="Gene3D" id="3.10.290.10">
    <property type="entry name" value="RNA-binding S4 domain"/>
    <property type="match status" value="1"/>
</dbReference>
<dbReference type="InterPro" id="IPR001912">
    <property type="entry name" value="Ribosomal_uS4_N"/>
</dbReference>
<evidence type="ECO:0000256" key="2">
    <source>
        <dbReference type="ARBA" id="ARBA00007465"/>
    </source>
</evidence>
<keyword evidence="6" id="KW-0539">Nucleus</keyword>
<evidence type="ECO:0000313" key="13">
    <source>
        <dbReference type="EMBL" id="GAX78354.1"/>
    </source>
</evidence>
<dbReference type="OrthoDB" id="10248812at2759"/>
<dbReference type="PROSITE" id="PS50889">
    <property type="entry name" value="S4"/>
    <property type="match status" value="1"/>
</dbReference>
<dbReference type="PANTHER" id="PTHR11831">
    <property type="entry name" value="30S 40S RIBOSOMAL PROTEIN"/>
    <property type="match status" value="1"/>
</dbReference>
<dbReference type="GO" id="GO:0034457">
    <property type="term" value="C:Mpp10 complex"/>
    <property type="evidence" value="ECO:0007669"/>
    <property type="project" value="TreeGrafter"/>
</dbReference>
<evidence type="ECO:0000256" key="4">
    <source>
        <dbReference type="ARBA" id="ARBA00022730"/>
    </source>
</evidence>
<dbReference type="GO" id="GO:0019843">
    <property type="term" value="F:rRNA binding"/>
    <property type="evidence" value="ECO:0007669"/>
    <property type="project" value="UniProtKB-KW"/>
</dbReference>
<keyword evidence="5 10" id="KW-0694">RNA-binding</keyword>
<evidence type="ECO:0000259" key="12">
    <source>
        <dbReference type="SMART" id="SM01390"/>
    </source>
</evidence>
<dbReference type="InterPro" id="IPR036986">
    <property type="entry name" value="S4_RNA-bd_sf"/>
</dbReference>
<dbReference type="SUPFAM" id="SSF55174">
    <property type="entry name" value="Alpha-L RNA-binding motif"/>
    <property type="match status" value="1"/>
</dbReference>
<dbReference type="GO" id="GO:0042274">
    <property type="term" value="P:ribosomal small subunit biogenesis"/>
    <property type="evidence" value="ECO:0007669"/>
    <property type="project" value="TreeGrafter"/>
</dbReference>
<dbReference type="Pfam" id="PF00163">
    <property type="entry name" value="Ribosomal_S4"/>
    <property type="match status" value="1"/>
</dbReference>
<comment type="caution">
    <text evidence="13">The sequence shown here is derived from an EMBL/GenBank/DDBJ whole genome shotgun (WGS) entry which is preliminary data.</text>
</comment>
<gene>
    <name evidence="13" type="ORF">CEUSTIGMA_g5796.t1</name>
</gene>
<dbReference type="SMART" id="SM01390">
    <property type="entry name" value="Ribosomal_S4"/>
    <property type="match status" value="1"/>
</dbReference>
<dbReference type="PANTHER" id="PTHR11831:SF1">
    <property type="entry name" value="U3 SMALL NUCLEOLAR RIBONUCLEOPROTEIN PROTEIN IMP3"/>
    <property type="match status" value="1"/>
</dbReference>
<evidence type="ECO:0000256" key="10">
    <source>
        <dbReference type="PROSITE-ProRule" id="PRU00182"/>
    </source>
</evidence>
<evidence type="ECO:0000256" key="3">
    <source>
        <dbReference type="ARBA" id="ARBA00022517"/>
    </source>
</evidence>
<protein>
    <recommendedName>
        <fullName evidence="8">U3 small nucleolar ribonucleoprotein protein IMP3</fullName>
    </recommendedName>
    <alternativeName>
        <fullName evidence="9">U3 small nucleolar ribonucleoprotein protein imp3</fullName>
    </alternativeName>
</protein>
<reference evidence="13 14" key="1">
    <citation type="submission" date="2017-08" db="EMBL/GenBank/DDBJ databases">
        <title>Acidophilic green algal genome provides insights into adaptation to an acidic environment.</title>
        <authorList>
            <person name="Hirooka S."/>
            <person name="Hirose Y."/>
            <person name="Kanesaki Y."/>
            <person name="Higuchi S."/>
            <person name="Fujiwara T."/>
            <person name="Onuma R."/>
            <person name="Era A."/>
            <person name="Ohbayashi R."/>
            <person name="Uzuka A."/>
            <person name="Nozaki H."/>
            <person name="Yoshikawa H."/>
            <person name="Miyagishima S.Y."/>
        </authorList>
    </citation>
    <scope>NUCLEOTIDE SEQUENCE [LARGE SCALE GENOMIC DNA]</scope>
    <source>
        <strain evidence="13 14">NIES-2499</strain>
    </source>
</reference>
<keyword evidence="4" id="KW-0699">rRNA-binding</keyword>
<feature type="domain" description="Small ribosomal subunit protein uS4 N-terminal" evidence="12">
    <location>
        <begin position="3"/>
        <end position="106"/>
    </location>
</feature>